<name>A0A0M0K042_9EUKA</name>
<dbReference type="GO" id="GO:0030915">
    <property type="term" value="C:Smc5-Smc6 complex"/>
    <property type="evidence" value="ECO:0007669"/>
    <property type="project" value="InterPro"/>
</dbReference>
<dbReference type="InterPro" id="IPR013083">
    <property type="entry name" value="Znf_RING/FYVE/PHD"/>
</dbReference>
<keyword evidence="5" id="KW-0539">Nucleus</keyword>
<evidence type="ECO:0000256" key="4">
    <source>
        <dbReference type="ARBA" id="ARBA00022786"/>
    </source>
</evidence>
<evidence type="ECO:0000256" key="5">
    <source>
        <dbReference type="ARBA" id="ARBA00023242"/>
    </source>
</evidence>
<dbReference type="GO" id="GO:0005634">
    <property type="term" value="C:nucleus"/>
    <property type="evidence" value="ECO:0007669"/>
    <property type="project" value="UniProtKB-SubCell"/>
</dbReference>
<proteinExistence type="predicted"/>
<dbReference type="AlphaFoldDB" id="A0A0M0K042"/>
<keyword evidence="3" id="KW-0808">Transferase</keyword>
<evidence type="ECO:0000313" key="6">
    <source>
        <dbReference type="EMBL" id="KOO32179.1"/>
    </source>
</evidence>
<evidence type="ECO:0000256" key="1">
    <source>
        <dbReference type="ARBA" id="ARBA00004123"/>
    </source>
</evidence>
<keyword evidence="4" id="KW-0833">Ubl conjugation pathway</keyword>
<evidence type="ECO:0008006" key="8">
    <source>
        <dbReference type="Google" id="ProtNLM"/>
    </source>
</evidence>
<evidence type="ECO:0000256" key="2">
    <source>
        <dbReference type="ARBA" id="ARBA00004718"/>
    </source>
</evidence>
<organism evidence="6 7">
    <name type="scientific">Chrysochromulina tobinii</name>
    <dbReference type="NCBI Taxonomy" id="1460289"/>
    <lineage>
        <taxon>Eukaryota</taxon>
        <taxon>Haptista</taxon>
        <taxon>Haptophyta</taxon>
        <taxon>Prymnesiophyceae</taxon>
        <taxon>Prymnesiales</taxon>
        <taxon>Chrysochromulinaceae</taxon>
        <taxon>Chrysochromulina</taxon>
    </lineage>
</organism>
<dbReference type="PANTHER" id="PTHR21330:SF1">
    <property type="entry name" value="E3 SUMO-PROTEIN LIGASE NSE2"/>
    <property type="match status" value="1"/>
</dbReference>
<dbReference type="Gene3D" id="3.30.40.10">
    <property type="entry name" value="Zinc/RING finger domain, C3HC4 (zinc finger)"/>
    <property type="match status" value="1"/>
</dbReference>
<evidence type="ECO:0000313" key="7">
    <source>
        <dbReference type="Proteomes" id="UP000037460"/>
    </source>
</evidence>
<dbReference type="Proteomes" id="UP000037460">
    <property type="component" value="Unassembled WGS sequence"/>
</dbReference>
<reference evidence="7" key="1">
    <citation type="journal article" date="2015" name="PLoS Genet.">
        <title>Genome Sequence and Transcriptome Analyses of Chrysochromulina tobin: Metabolic Tools for Enhanced Algal Fitness in the Prominent Order Prymnesiales (Haptophyceae).</title>
        <authorList>
            <person name="Hovde B.T."/>
            <person name="Deodato C.R."/>
            <person name="Hunsperger H.M."/>
            <person name="Ryken S.A."/>
            <person name="Yost W."/>
            <person name="Jha R.K."/>
            <person name="Patterson J."/>
            <person name="Monnat R.J. Jr."/>
            <person name="Barlow S.B."/>
            <person name="Starkenburg S.R."/>
            <person name="Cattolico R.A."/>
        </authorList>
    </citation>
    <scope>NUCLEOTIDE SEQUENCE</scope>
    <source>
        <strain evidence="7">CCMP291</strain>
    </source>
</reference>
<dbReference type="PANTHER" id="PTHR21330">
    <property type="entry name" value="E3 SUMO-PROTEIN LIGASE NSE2"/>
    <property type="match status" value="1"/>
</dbReference>
<dbReference type="SUPFAM" id="SSF57850">
    <property type="entry name" value="RING/U-box"/>
    <property type="match status" value="1"/>
</dbReference>
<dbReference type="GO" id="GO:0016925">
    <property type="term" value="P:protein sumoylation"/>
    <property type="evidence" value="ECO:0007669"/>
    <property type="project" value="TreeGrafter"/>
</dbReference>
<protein>
    <recommendedName>
        <fullName evidence="8">SP-RING-type domain-containing protein</fullName>
    </recommendedName>
</protein>
<dbReference type="GO" id="GO:0061665">
    <property type="term" value="F:SUMO ligase activity"/>
    <property type="evidence" value="ECO:0007669"/>
    <property type="project" value="TreeGrafter"/>
</dbReference>
<accession>A0A0M0K042</accession>
<comment type="pathway">
    <text evidence="2">Protein modification; protein sumoylation.</text>
</comment>
<dbReference type="GO" id="GO:0000724">
    <property type="term" value="P:double-strand break repair via homologous recombination"/>
    <property type="evidence" value="ECO:0007669"/>
    <property type="project" value="InterPro"/>
</dbReference>
<comment type="caution">
    <text evidence="6">The sequence shown here is derived from an EMBL/GenBank/DDBJ whole genome shotgun (WGS) entry which is preliminary data.</text>
</comment>
<evidence type="ECO:0000256" key="3">
    <source>
        <dbReference type="ARBA" id="ARBA00022679"/>
    </source>
</evidence>
<dbReference type="EMBL" id="JWZX01001831">
    <property type="protein sequence ID" value="KOO32179.1"/>
    <property type="molecule type" value="Genomic_DNA"/>
</dbReference>
<sequence length="233" mass="25979">MSSVVEVVTAECQAIKVKQQLFQKTLDDDYDIILDQAKEIVEKRSVYGEEATRELLKSCEETMRLLVQAQAQHKAQFQALQVVPTRLSNSSSPADVEKAYASATAELISSEEEQSNNEKYKRLREIIDKAEGCSDAGPSQADDMGDDGFAMTQATRSLKCDLLVVEMTPTGEHRPMKGPCGHVFSYKGLQGTLKNKTMKCPKMGCNQQVCFTDFVEAKDVIKEIKQALRLRET</sequence>
<keyword evidence="7" id="KW-1185">Reference proteome</keyword>
<gene>
    <name evidence="6" type="ORF">Ctob_005478</name>
</gene>
<comment type="subcellular location">
    <subcellularLocation>
        <location evidence="1">Nucleus</location>
    </subcellularLocation>
</comment>
<dbReference type="InterPro" id="IPR026846">
    <property type="entry name" value="Nse2(Mms21)"/>
</dbReference>